<dbReference type="Gene3D" id="1.10.760.10">
    <property type="entry name" value="Cytochrome c-like domain"/>
    <property type="match status" value="2"/>
</dbReference>
<feature type="domain" description="Cytochrome c" evidence="8">
    <location>
        <begin position="1887"/>
        <end position="1968"/>
    </location>
</feature>
<keyword evidence="5 6" id="KW-0408">Iron</keyword>
<evidence type="ECO:0000256" key="5">
    <source>
        <dbReference type="ARBA" id="ARBA00023004"/>
    </source>
</evidence>
<dbReference type="Gene3D" id="2.60.40.10">
    <property type="entry name" value="Immunoglobulins"/>
    <property type="match status" value="4"/>
</dbReference>
<dbReference type="GO" id="GO:0009055">
    <property type="term" value="F:electron transfer activity"/>
    <property type="evidence" value="ECO:0007669"/>
    <property type="project" value="InterPro"/>
</dbReference>
<dbReference type="SMART" id="SM00060">
    <property type="entry name" value="FN3"/>
    <property type="match status" value="5"/>
</dbReference>
<dbReference type="PANTHER" id="PTHR33751:SF9">
    <property type="entry name" value="CYTOCHROME C4"/>
    <property type="match status" value="1"/>
</dbReference>
<dbReference type="InterPro" id="IPR037524">
    <property type="entry name" value="PA14/GLEYA"/>
</dbReference>
<dbReference type="CDD" id="cd00063">
    <property type="entry name" value="FN3"/>
    <property type="match status" value="4"/>
</dbReference>
<feature type="domain" description="PA14" evidence="9">
    <location>
        <begin position="500"/>
        <end position="641"/>
    </location>
</feature>
<feature type="domain" description="PA14" evidence="9">
    <location>
        <begin position="359"/>
        <end position="508"/>
    </location>
</feature>
<dbReference type="SUPFAM" id="SSF49265">
    <property type="entry name" value="Fibronectin type III"/>
    <property type="match status" value="2"/>
</dbReference>
<evidence type="ECO:0000256" key="2">
    <source>
        <dbReference type="ARBA" id="ARBA00022617"/>
    </source>
</evidence>
<keyword evidence="4" id="KW-0249">Electron transport</keyword>
<feature type="domain" description="PA14" evidence="9">
    <location>
        <begin position="1299"/>
        <end position="1435"/>
    </location>
</feature>
<evidence type="ECO:0000313" key="12">
    <source>
        <dbReference type="Proteomes" id="UP000664466"/>
    </source>
</evidence>
<accession>A0A8B0SIW0</accession>
<keyword evidence="2 6" id="KW-0349">Heme</keyword>
<dbReference type="InterPro" id="IPR013783">
    <property type="entry name" value="Ig-like_fold"/>
</dbReference>
<keyword evidence="12" id="KW-1185">Reference proteome</keyword>
<dbReference type="SUPFAM" id="SSF56988">
    <property type="entry name" value="Anthrax protective antigen"/>
    <property type="match status" value="7"/>
</dbReference>
<dbReference type="GO" id="GO:0046872">
    <property type="term" value="F:metal ion binding"/>
    <property type="evidence" value="ECO:0007669"/>
    <property type="project" value="UniProtKB-KW"/>
</dbReference>
<dbReference type="InterPro" id="IPR036909">
    <property type="entry name" value="Cyt_c-like_dom_sf"/>
</dbReference>
<dbReference type="PROSITE" id="PS50853">
    <property type="entry name" value="FN3"/>
    <property type="match status" value="2"/>
</dbReference>
<evidence type="ECO:0000313" key="10">
    <source>
        <dbReference type="EMBL" id="MBO0611587.1"/>
    </source>
</evidence>
<dbReference type="PROSITE" id="PS51007">
    <property type="entry name" value="CYTC"/>
    <property type="match status" value="2"/>
</dbReference>
<dbReference type="InterPro" id="IPR050597">
    <property type="entry name" value="Cytochrome_c_Oxidase_Subunit"/>
</dbReference>
<dbReference type="EMBL" id="CP072748">
    <property type="protein sequence ID" value="QTX10749.1"/>
    <property type="molecule type" value="Genomic_DNA"/>
</dbReference>
<dbReference type="RefSeq" id="WP_207249488.1">
    <property type="nucleotide sequence ID" value="NZ_JAFMPM010000005.1"/>
</dbReference>
<feature type="domain" description="Fibronectin type-III" evidence="7">
    <location>
        <begin position="1607"/>
        <end position="1692"/>
    </location>
</feature>
<feature type="domain" description="PA14" evidence="9">
    <location>
        <begin position="902"/>
        <end position="1040"/>
    </location>
</feature>
<evidence type="ECO:0000259" key="9">
    <source>
        <dbReference type="PROSITE" id="PS51820"/>
    </source>
</evidence>
<evidence type="ECO:0000259" key="7">
    <source>
        <dbReference type="PROSITE" id="PS50853"/>
    </source>
</evidence>
<organism evidence="11">
    <name type="scientific">Thiothrix fructosivorans</name>
    <dbReference type="NCBI Taxonomy" id="111770"/>
    <lineage>
        <taxon>Bacteria</taxon>
        <taxon>Pseudomonadati</taxon>
        <taxon>Pseudomonadota</taxon>
        <taxon>Gammaproteobacteria</taxon>
        <taxon>Thiotrichales</taxon>
        <taxon>Thiotrichaceae</taxon>
        <taxon>Thiothrix</taxon>
    </lineage>
</organism>
<dbReference type="Pfam" id="PF07691">
    <property type="entry name" value="PA14"/>
    <property type="match status" value="7"/>
</dbReference>
<feature type="domain" description="PA14" evidence="9">
    <location>
        <begin position="1035"/>
        <end position="1174"/>
    </location>
</feature>
<reference evidence="11" key="2">
    <citation type="submission" date="2021-04" db="EMBL/GenBank/DDBJ databases">
        <title>Complete Genome and methylome analysis of Thiothrix fructosivorans ATCC 49748.</title>
        <authorList>
            <person name="Fomenkov A."/>
            <person name="Sun L."/>
            <person name="Vincze T."/>
            <person name="Grabovich M.Y."/>
            <person name="Roberts R.J."/>
        </authorList>
    </citation>
    <scope>NUCLEOTIDE SEQUENCE</scope>
    <source>
        <strain evidence="11">ATCC 49748</strain>
    </source>
</reference>
<name>A0A8B0SIW0_9GAMM</name>
<dbReference type="EMBL" id="JAFMPM010000005">
    <property type="protein sequence ID" value="MBO0611587.1"/>
    <property type="molecule type" value="Genomic_DNA"/>
</dbReference>
<geneLocation type="plasmid" evidence="10">
    <name>pTfr446</name>
</geneLocation>
<sequence>MQHGLVSFFRQYKLAGGAADFISLDYQALALNADDIKAAGEASGDLAAYLLAIQTDTRFAPIQTQLGFADLISMYAGDTQATQRQQTWNAVMKARMAAYLNQAFYTPLQAQFKTAQVVARDQAYYSGSVAIPGENTKASAAIGTGQSKTLSGQMPKAGLAINQTTYTASAFNAFRYEINRLRGSALASTRPLYPYLTNKNQAAVTTGYTALLTNSDLYQEMLLHAGLTGARKFVYLNNTNSAADDALVNQVFGEFDQQVGTTAALTRLADNGVDWAQPFVLTPATTANGKVWRFTPKLATGANVASVTESDYPAKFALEGGLHVTVPSARVQTVTKAVSNQGVWLREEASAELLTCPAPVAGQSCVAYYKGTDTNTQPALILEQPISVDDSGSNSPLFVKNWLSGGPDAGIGADGFTAQYHATLNVLGGDYRFTLKADDSVRVWIDNVLVLNGNTTAATATRTLTADLALTAGAHTVRMEYTDINSNAAVDLSFKRMACSLSSGKMCLTFVDKTSKTLIADTTTTQTTNGIQFDFSKFTFPQGIDLSSGLLMRWDGLFNIAKAGDYAFDIRHGRGALKIWVDDVLLYENTGSVANSLSQALKNLSANNHRIRVELKAVTGSYLDIRWLAALGNCTTVPQGTFCGEFFDNMKLEGVAKRFQATNAINFDWGSAAPMSGGFPADNFSARWTGDFTFENGNYTFTTTTDDGVRVWLDDRLLIDSWKDQWNGVNKQGTPISAGKHRVKMEYYEKTSGALAKLDWVKVTDGCTTLPDNKFCAEYYANNSLTDGPVKIREDASVDFAWKNTSPIPDIVPVDKFSVRWQGNFNFVADKYRFIAQADDGMRLWVDGNLVINQWQTNANSEYTYDLPMTAGKHLIKVEYHEESGDATARLSWAQMKECNGIPVGSFCGAFFDGDALAGTAVRTQTTPTLDFDWGANRPMQGVKSDLFSARWLGAFDFNAGYYRFTGEADDGVRVWIDDVLVLDHWSMDWQWQSKVQSVPYVSKGRHTVKVEYRESYGSAKIKLSWAEVGGCAVTPDNAFCMELYNNQDLSGFARQVLKTDAINFDWAEGQPDPLVTKDGFSARWTGKYLFGNGNYRFVTDTDQGVRLWVDGVLVIDKWTQQNSKQQKVLKLAAGLHTLKMEYFDSWSVARAKLNWSKVLECSATPENQFCGEFYATPDFSGDVADVVLADQINFDWVGTAPSSFVPSDRFTVRWTGNMRFEQGLYRFLTDVDDGVKVWVDGTLLIDAWTAKAPWYGKQRQLSAMTAGVHKIKVEYLENTGNAKAKVWWEKTPDCSTEIPQGKFCTSFYNTKDLTGKVAETRYDDAINFDWGNTSPQTGINAENFSSRWQGKFDFAEGEYTFTVRSDDGFRLWVDGQALVNAWKNQGATTYTKRIFLTGGLHTVKAEYYEATGAAVAQMNWKADQLSEPQMPANLRTTTLAQDKVILAWDNQPIVTQYKVYKDGLLLTTVSTPSATDTLVQAMKLYKYTVSAVWPNGKESRQATLTVTVPDTQVPTAPTKLAVQALTPVSVTLTWTAATDNIAIKGYQVWRDNKLLGETSTEGFVDNTLQSSGKYSYKVMAVDTSGNLSAASAALSVTTKDGTGPTTPTGVIAEVLTPTQIVLTWEPASDNVGVASYRILRNGVQIGTSTQTRFTDSKAIQNTLYRYQVVALDAAGNTSAPSAAVEVTSGDATAPSAPSNLTAQVNTTQQVRLAWDAATDNKGVTKYRIVRDGRLLGMTALLAYTDTTVQIGRSYTYTIKALDAAGNVSLDSNAVTISPDGICETTQLYYQQQVESSMNNCITCHVAGGMGQNTRFILSTAVDASARNLGALSSVTQTLGKQTVLDKVSGKITHGGGAVFTATSTDYTLLSNLLGQLETPGQCTNVPDVNEPVMTASLAANCASCHGTSGVSAGPATPGLGGMGKQYLSKVLADYQSGHRASTVMKRIAKGYSADEISRLAEFFSQQPFIAATQNTNATQVARGRDLHTQYCASCHTSGGKDVSLTGTRLAGQWKPYMQHTLKDYAAGRSQTNAKMADAMSLLYKAAGDNGIAALAEFYASNAKDTQPPEKPTDLEAVSYTPTSTTLTWVDSSDDWGVLHYDIYRDGVWVGKTSFNTFTDSGLKAGKYQYTVVAVDIFGNRSVVSSAVTSVITSDEVAPDGVLLMNYSDTLRKASLLLLNRLPTQAETDAANTEEAFRVTLRQMMDVKGAMDAFVYRAGHEVFLSSGAASIGSGSGLSASDFPAINSLTQDEKNAASDAERKEPVFLLQYLVGNDKPWTDALTADYTVTNPQLAKALGANPVSGSFTNATDAKELRPVRIPQVSARYPGKAFAHAGVMSTNAWLSRFPTTDTNRNRHRASRLYKQFMALDIEALAQRPLDDSNNGNYLVPTMQNPNCMVCHTIMEPVAGAFRDWGVNARYLQNFDGTKGGKDSLANVYKSGSYPLDNNGQPWYHTDDTWYRDMFPTGFNNSTAPGGYGNYASTTWASSANLLKSPSAENGVTGWTVNKGILETSNTAACSRIPRTPKTGSYLYQIGSCNTPVNETLAWQDVDISSSAIQVDQGKAEIDFGAYFSSLGGQDTPSVWVEYLDSAGKSLGKTAVLTDKTSWTWTAKTATAKVPKSVRKLRFTVQGLRSTQTWADKYTDAYLDDLFLLFRIPDSNVLNIPGTQDNLQWLGKQLVQDPRFAKGGVYFWYKPLFKREPLKAPVDPNAAGYATQMAAYNAQDEILMQIASRFAYDQGHGAWNVKDLLINMAASPLFRAKAGDLSTERQQVLADTGLARLLTPEELHAKIKSLTGTDWSPFRPENAWNSSMGQFYGGFDGGRLQSKPNTDMNSLMGNIPERMAIELSCNAVADDFRLTASGRKLFPFVEATDTPVYEKVDTSTLNLLVNSGAENGLDGWTVEQGTARVLSGKAGTCEGGPSINSGKAIFNPGSICTNPTPLGRLYQNVDITAWSDGINAGQTKALIDTNQTKALVDTSKAKVLFGAALRGWSVNNDEASVYLSFRDAADNELATSQILSAKEGYWKTEMAYASIPAKTRSIRFYMQGKRIDTSTNPNNDSFVDDTYLRVIMSDSGYMPAGEKRVRTNLQYLYRQFLNEKLAIDDPEITRSFSLFSDVWASRNDSTDAACRLYSSWEDPNYTKRAWGVVMMYLMNDARFLYE</sequence>
<dbReference type="SUPFAM" id="SSF46626">
    <property type="entry name" value="Cytochrome c"/>
    <property type="match status" value="2"/>
</dbReference>
<dbReference type="InterPro" id="IPR009056">
    <property type="entry name" value="Cyt_c-like_dom"/>
</dbReference>
<dbReference type="PROSITE" id="PS51820">
    <property type="entry name" value="PA14"/>
    <property type="match status" value="8"/>
</dbReference>
<dbReference type="InterPro" id="IPR036116">
    <property type="entry name" value="FN3_sf"/>
</dbReference>
<dbReference type="InterPro" id="IPR003961">
    <property type="entry name" value="FN3_dom"/>
</dbReference>
<evidence type="ECO:0000256" key="3">
    <source>
        <dbReference type="ARBA" id="ARBA00022723"/>
    </source>
</evidence>
<evidence type="ECO:0000313" key="11">
    <source>
        <dbReference type="EMBL" id="QTX10749.1"/>
    </source>
</evidence>
<keyword evidence="3 6" id="KW-0479">Metal-binding</keyword>
<proteinExistence type="predicted"/>
<dbReference type="Gene3D" id="3.90.182.10">
    <property type="entry name" value="Toxin - Anthrax Protective Antigen,domain 1"/>
    <property type="match status" value="5"/>
</dbReference>
<dbReference type="PANTHER" id="PTHR33751">
    <property type="entry name" value="CBB3-TYPE CYTOCHROME C OXIDASE SUBUNIT FIXP"/>
    <property type="match status" value="1"/>
</dbReference>
<dbReference type="Gene3D" id="2.60.120.260">
    <property type="entry name" value="Galactose-binding domain-like"/>
    <property type="match status" value="1"/>
</dbReference>
<evidence type="ECO:0000256" key="1">
    <source>
        <dbReference type="ARBA" id="ARBA00022448"/>
    </source>
</evidence>
<dbReference type="GO" id="GO:0020037">
    <property type="term" value="F:heme binding"/>
    <property type="evidence" value="ECO:0007669"/>
    <property type="project" value="InterPro"/>
</dbReference>
<keyword evidence="10" id="KW-0614">Plasmid</keyword>
<evidence type="ECO:0000256" key="6">
    <source>
        <dbReference type="PROSITE-ProRule" id="PRU00433"/>
    </source>
</evidence>
<evidence type="ECO:0000256" key="4">
    <source>
        <dbReference type="ARBA" id="ARBA00022982"/>
    </source>
</evidence>
<protein>
    <submittedName>
        <fullName evidence="11">Uncharacterized protein</fullName>
    </submittedName>
</protein>
<dbReference type="InterPro" id="IPR011658">
    <property type="entry name" value="PA14_dom"/>
</dbReference>
<feature type="domain" description="PA14" evidence="9">
    <location>
        <begin position="770"/>
        <end position="911"/>
    </location>
</feature>
<dbReference type="SMART" id="SM00758">
    <property type="entry name" value="PA14"/>
    <property type="match status" value="7"/>
</dbReference>
<feature type="domain" description="PA14" evidence="9">
    <location>
        <begin position="637"/>
        <end position="774"/>
    </location>
</feature>
<feature type="domain" description="PA14" evidence="9">
    <location>
        <begin position="1165"/>
        <end position="1303"/>
    </location>
</feature>
<keyword evidence="1" id="KW-0813">Transport</keyword>
<dbReference type="Proteomes" id="UP000664466">
    <property type="component" value="Unassembled WGS sequence"/>
</dbReference>
<dbReference type="Gene3D" id="2.60.120.380">
    <property type="match status" value="2"/>
</dbReference>
<feature type="domain" description="Cytochrome c" evidence="8">
    <location>
        <begin position="1979"/>
        <end position="2063"/>
    </location>
</feature>
<gene>
    <name evidence="10" type="ORF">J1836_01410</name>
    <name evidence="11" type="ORF">J1836_019660</name>
</gene>
<feature type="domain" description="Fibronectin type-III" evidence="7">
    <location>
        <begin position="1517"/>
        <end position="1602"/>
    </location>
</feature>
<reference evidence="10 12" key="1">
    <citation type="submission" date="2021-03" db="EMBL/GenBank/DDBJ databases">
        <title>Draft genome and methylome analysis of Thiotrix fructosivoruns ATCC 49748.</title>
        <authorList>
            <person name="Fomenkov A."/>
            <person name="Grabovich M.Y."/>
            <person name="Roberts R.J."/>
        </authorList>
    </citation>
    <scope>NUCLEOTIDE SEQUENCE [LARGE SCALE GENOMIC DNA]</scope>
    <source>
        <strain evidence="10 12">ATCC 49748</strain>
        <plasmid evidence="10">pTfr446</plasmid>
    </source>
</reference>
<evidence type="ECO:0000259" key="8">
    <source>
        <dbReference type="PROSITE" id="PS51007"/>
    </source>
</evidence>